<dbReference type="RefSeq" id="WP_083071994.1">
    <property type="nucleotide sequence ID" value="NZ_AP022615.1"/>
</dbReference>
<keyword evidence="4 6" id="KW-0450">Lipoyl</keyword>
<dbReference type="Gene3D" id="4.10.320.10">
    <property type="entry name" value="E3-binding domain"/>
    <property type="match status" value="1"/>
</dbReference>
<dbReference type="PANTHER" id="PTHR43178:SF5">
    <property type="entry name" value="LIPOAMIDE ACYLTRANSFERASE COMPONENT OF BRANCHED-CHAIN ALPHA-KETO ACID DEHYDROGENASE COMPLEX, MITOCHONDRIAL"/>
    <property type="match status" value="1"/>
</dbReference>
<organism evidence="7 8">
    <name type="scientific">Mycobacterium heidelbergense</name>
    <dbReference type="NCBI Taxonomy" id="53376"/>
    <lineage>
        <taxon>Bacteria</taxon>
        <taxon>Bacillati</taxon>
        <taxon>Actinomycetota</taxon>
        <taxon>Actinomycetes</taxon>
        <taxon>Mycobacteriales</taxon>
        <taxon>Mycobacteriaceae</taxon>
        <taxon>Mycobacterium</taxon>
        <taxon>Mycobacterium simiae complex</taxon>
    </lineage>
</organism>
<keyword evidence="3 6" id="KW-0808">Transferase</keyword>
<dbReference type="PROSITE" id="PS50968">
    <property type="entry name" value="BIOTINYL_LIPOYL"/>
    <property type="match status" value="1"/>
</dbReference>
<keyword evidence="8" id="KW-1185">Reference proteome</keyword>
<dbReference type="Pfam" id="PF02817">
    <property type="entry name" value="E3_binding"/>
    <property type="match status" value="1"/>
</dbReference>
<dbReference type="Proteomes" id="UP000192566">
    <property type="component" value="Unassembled WGS sequence"/>
</dbReference>
<dbReference type="GO" id="GO:0005737">
    <property type="term" value="C:cytoplasm"/>
    <property type="evidence" value="ECO:0007669"/>
    <property type="project" value="TreeGrafter"/>
</dbReference>
<accession>A0A1X0DXM2</accession>
<dbReference type="AlphaFoldDB" id="A0A1X0DXM2"/>
<keyword evidence="5 6" id="KW-0012">Acyltransferase</keyword>
<dbReference type="CDD" id="cd06849">
    <property type="entry name" value="lipoyl_domain"/>
    <property type="match status" value="1"/>
</dbReference>
<comment type="cofactor">
    <cofactor evidence="1 6">
        <name>(R)-lipoate</name>
        <dbReference type="ChEBI" id="CHEBI:83088"/>
    </cofactor>
</comment>
<dbReference type="EC" id="2.3.1.-" evidence="6"/>
<dbReference type="Gene3D" id="2.40.50.100">
    <property type="match status" value="1"/>
</dbReference>
<dbReference type="InterPro" id="IPR004167">
    <property type="entry name" value="PSBD"/>
</dbReference>
<dbReference type="Pfam" id="PF00364">
    <property type="entry name" value="Biotin_lipoyl"/>
    <property type="match status" value="1"/>
</dbReference>
<name>A0A1X0DXM2_MYCHE</name>
<evidence type="ECO:0000256" key="4">
    <source>
        <dbReference type="ARBA" id="ARBA00022823"/>
    </source>
</evidence>
<dbReference type="GO" id="GO:0031405">
    <property type="term" value="F:lipoic acid binding"/>
    <property type="evidence" value="ECO:0007669"/>
    <property type="project" value="TreeGrafter"/>
</dbReference>
<dbReference type="STRING" id="53376.BST25_00350"/>
<comment type="similarity">
    <text evidence="2 6">Belongs to the 2-oxoacid dehydrogenase family.</text>
</comment>
<dbReference type="OrthoDB" id="9805770at2"/>
<dbReference type="PROSITE" id="PS51826">
    <property type="entry name" value="PSBD"/>
    <property type="match status" value="1"/>
</dbReference>
<reference evidence="7 8" key="1">
    <citation type="submission" date="2017-02" db="EMBL/GenBank/DDBJ databases">
        <title>The new phylogeny of genus Mycobacterium.</title>
        <authorList>
            <person name="Tortoli E."/>
            <person name="Trovato A."/>
            <person name="Cirillo D.M."/>
        </authorList>
    </citation>
    <scope>NUCLEOTIDE SEQUENCE [LARGE SCALE GENOMIC DNA]</scope>
    <source>
        <strain evidence="7 8">DSM 44471</strain>
    </source>
</reference>
<proteinExistence type="inferred from homology"/>
<evidence type="ECO:0000313" key="7">
    <source>
        <dbReference type="EMBL" id="ORA76570.1"/>
    </source>
</evidence>
<dbReference type="Pfam" id="PF00198">
    <property type="entry name" value="2-oxoacid_dh"/>
    <property type="match status" value="1"/>
</dbReference>
<dbReference type="SUPFAM" id="SSF51230">
    <property type="entry name" value="Single hybrid motif"/>
    <property type="match status" value="1"/>
</dbReference>
<dbReference type="EMBL" id="MVHR01000001">
    <property type="protein sequence ID" value="ORA76570.1"/>
    <property type="molecule type" value="Genomic_DNA"/>
</dbReference>
<evidence type="ECO:0000256" key="6">
    <source>
        <dbReference type="RuleBase" id="RU003423"/>
    </source>
</evidence>
<dbReference type="SUPFAM" id="SSF52777">
    <property type="entry name" value="CoA-dependent acyltransferases"/>
    <property type="match status" value="1"/>
</dbReference>
<gene>
    <name evidence="7" type="ORF">BST25_00350</name>
</gene>
<sequence>MSADNRIKSFRVPDLGEGLEEVTVTSWHVAVGDEVELNQTLCSVETAKAEVEIPSPYAGRIVETCGAEGDVLQVGAVLVRIDTAPASSEANGEAAVPTLVGYGTDAGIDASRRGRPLAAPPVRKLAKELSVDLSSIRHVPAGRVITRADVLAAAQDADVRPVRGVQARMAEKMTLSHSEIPAAKVSVDVDCTELLRLRDRFRSAHQGITPFVLTLRMLVVALSHNEILNSTWIDSPQGPEVHVHRCIYLGFGVATQRGLLVPVIADAQNKATRELADRTVELITGAREGTLTPAELRGSTFTVSNFGALGVDDGTPVINHPEAAILGMGAIKPRPVVVDGEVVVRSTMTLTCVFDHRVADGAQAAQFVCELRDLIESPQTALLDL</sequence>
<dbReference type="GO" id="GO:0016407">
    <property type="term" value="F:acetyltransferase activity"/>
    <property type="evidence" value="ECO:0007669"/>
    <property type="project" value="TreeGrafter"/>
</dbReference>
<comment type="caution">
    <text evidence="7">The sequence shown here is derived from an EMBL/GenBank/DDBJ whole genome shotgun (WGS) entry which is preliminary data.</text>
</comment>
<dbReference type="InterPro" id="IPR001078">
    <property type="entry name" value="2-oxoacid_DH_actylTfrase"/>
</dbReference>
<dbReference type="PANTHER" id="PTHR43178">
    <property type="entry name" value="DIHYDROLIPOAMIDE ACETYLTRANSFERASE COMPONENT OF PYRUVATE DEHYDROGENASE COMPLEX"/>
    <property type="match status" value="1"/>
</dbReference>
<evidence type="ECO:0000313" key="8">
    <source>
        <dbReference type="Proteomes" id="UP000192566"/>
    </source>
</evidence>
<evidence type="ECO:0000256" key="3">
    <source>
        <dbReference type="ARBA" id="ARBA00022679"/>
    </source>
</evidence>
<dbReference type="SUPFAM" id="SSF47005">
    <property type="entry name" value="Peripheral subunit-binding domain of 2-oxo acid dehydrogenase complex"/>
    <property type="match status" value="1"/>
</dbReference>
<dbReference type="InterPro" id="IPR050743">
    <property type="entry name" value="2-oxoacid_DH_E2_comp"/>
</dbReference>
<dbReference type="InterPro" id="IPR036625">
    <property type="entry name" value="E3-bd_dom_sf"/>
</dbReference>
<dbReference type="InterPro" id="IPR000089">
    <property type="entry name" value="Biotin_lipoyl"/>
</dbReference>
<evidence type="ECO:0000256" key="1">
    <source>
        <dbReference type="ARBA" id="ARBA00001938"/>
    </source>
</evidence>
<dbReference type="Gene3D" id="3.30.559.10">
    <property type="entry name" value="Chloramphenicol acetyltransferase-like domain"/>
    <property type="match status" value="1"/>
</dbReference>
<dbReference type="InterPro" id="IPR023213">
    <property type="entry name" value="CAT-like_dom_sf"/>
</dbReference>
<protein>
    <recommendedName>
        <fullName evidence="6">Dihydrolipoamide acetyltransferase component of pyruvate dehydrogenase complex</fullName>
        <ecNumber evidence="6">2.3.1.-</ecNumber>
    </recommendedName>
</protein>
<dbReference type="FunFam" id="3.30.559.10:FF:000007">
    <property type="entry name" value="Dihydrolipoamide acetyltransferase component of pyruvate dehydrogenase complex"/>
    <property type="match status" value="1"/>
</dbReference>
<evidence type="ECO:0000256" key="5">
    <source>
        <dbReference type="ARBA" id="ARBA00023315"/>
    </source>
</evidence>
<evidence type="ECO:0000256" key="2">
    <source>
        <dbReference type="ARBA" id="ARBA00007317"/>
    </source>
</evidence>
<dbReference type="InterPro" id="IPR011053">
    <property type="entry name" value="Single_hybrid_motif"/>
</dbReference>